<evidence type="ECO:0000256" key="3">
    <source>
        <dbReference type="SAM" id="SignalP"/>
    </source>
</evidence>
<proteinExistence type="predicted"/>
<dbReference type="RefSeq" id="WP_045945366.1">
    <property type="nucleotide sequence ID" value="NZ_JZWV01000011.1"/>
</dbReference>
<sequence>MKPRLPLQSGLRAVRAALLAGALGAALWPAGSALAAPQPLPEYRVADGARRIAGKPSTADAPLLETGAVYEDVLAPGERVYRLNLDAASSVYVSAVLHPPPGTAAGYGDGLEVEVMTTGGRSCPGNPGRAAFGYDAVPLGAVGQRLLVEDAECQAAGTYYVKVTRSAAGKDSPRAAWPVELQVRREPAPAAGTAPTAAPGAWPSASPVLPGSDPVPRGGGTGFNDARALGAGVWRDELRPGQTRFYRVPLDWGQQLGIGAEIAKARMTKDYGSASDGLTLALYSPYRGPVESRGTSYDGKQAAVTLPRTAPVAYGNRFADEAAVRGVRVAGWYYVAVTLGGKVGEFTEDAAAVPLTLRVAVSGGGSAAAPAYREGLGAAGFGVGEAERSAAREGLTAPEAAAAREDDRSAMRVVAVAGFGAGAVLLLGGWVLLARRSGRP</sequence>
<name>A0A0F4JZ78_9ACTN</name>
<feature type="chain" id="PRO_5002471190" description="Aromatic ring-opening dioxygenase LigA" evidence="3">
    <location>
        <begin position="36"/>
        <end position="440"/>
    </location>
</feature>
<feature type="region of interest" description="Disordered" evidence="1">
    <location>
        <begin position="186"/>
        <end position="220"/>
    </location>
</feature>
<evidence type="ECO:0000256" key="1">
    <source>
        <dbReference type="SAM" id="MobiDB-lite"/>
    </source>
</evidence>
<keyword evidence="5" id="KW-1185">Reference proteome</keyword>
<dbReference type="AlphaFoldDB" id="A0A0F4JZ78"/>
<evidence type="ECO:0000256" key="2">
    <source>
        <dbReference type="SAM" id="Phobius"/>
    </source>
</evidence>
<keyword evidence="3" id="KW-0732">Signal</keyword>
<accession>A0A0F4JZ78</accession>
<dbReference type="PATRIC" id="fig|68223.7.peg.2866"/>
<keyword evidence="2" id="KW-0812">Transmembrane</keyword>
<reference evidence="4 5" key="1">
    <citation type="submission" date="2015-02" db="EMBL/GenBank/DDBJ databases">
        <authorList>
            <person name="Ju K.-S."/>
            <person name="Doroghazi J.R."/>
            <person name="Metcalf W."/>
        </authorList>
    </citation>
    <scope>NUCLEOTIDE SEQUENCE [LARGE SCALE GENOMIC DNA]</scope>
    <source>
        <strain evidence="4 5">NRRL ISP-5550</strain>
    </source>
</reference>
<dbReference type="EMBL" id="JZWV01000011">
    <property type="protein sequence ID" value="KJY39712.1"/>
    <property type="molecule type" value="Genomic_DNA"/>
</dbReference>
<dbReference type="STRING" id="68223.GCA_002028425_03549"/>
<keyword evidence="2" id="KW-1133">Transmembrane helix</keyword>
<gene>
    <name evidence="4" type="ORF">VR44_00805</name>
</gene>
<evidence type="ECO:0000313" key="4">
    <source>
        <dbReference type="EMBL" id="KJY39712.1"/>
    </source>
</evidence>
<feature type="signal peptide" evidence="3">
    <location>
        <begin position="1"/>
        <end position="35"/>
    </location>
</feature>
<organism evidence="4 5">
    <name type="scientific">Streptomyces katrae</name>
    <dbReference type="NCBI Taxonomy" id="68223"/>
    <lineage>
        <taxon>Bacteria</taxon>
        <taxon>Bacillati</taxon>
        <taxon>Actinomycetota</taxon>
        <taxon>Actinomycetes</taxon>
        <taxon>Kitasatosporales</taxon>
        <taxon>Streptomycetaceae</taxon>
        <taxon>Streptomyces</taxon>
    </lineage>
</organism>
<feature type="compositionally biased region" description="Low complexity" evidence="1">
    <location>
        <begin position="188"/>
        <end position="207"/>
    </location>
</feature>
<evidence type="ECO:0000313" key="5">
    <source>
        <dbReference type="Proteomes" id="UP000033551"/>
    </source>
</evidence>
<evidence type="ECO:0008006" key="6">
    <source>
        <dbReference type="Google" id="ProtNLM"/>
    </source>
</evidence>
<dbReference type="Proteomes" id="UP000033551">
    <property type="component" value="Unassembled WGS sequence"/>
</dbReference>
<feature type="transmembrane region" description="Helical" evidence="2">
    <location>
        <begin position="413"/>
        <end position="433"/>
    </location>
</feature>
<protein>
    <recommendedName>
        <fullName evidence="6">Aromatic ring-opening dioxygenase LigA</fullName>
    </recommendedName>
</protein>
<keyword evidence="2" id="KW-0472">Membrane</keyword>
<comment type="caution">
    <text evidence="4">The sequence shown here is derived from an EMBL/GenBank/DDBJ whole genome shotgun (WGS) entry which is preliminary data.</text>
</comment>